<gene>
    <name evidence="2" type="ORF">ANN_19537</name>
</gene>
<evidence type="ECO:0000256" key="1">
    <source>
        <dbReference type="SAM" id="MobiDB-lite"/>
    </source>
</evidence>
<name>A0ABQ8SA66_PERAM</name>
<dbReference type="Proteomes" id="UP001148838">
    <property type="component" value="Unassembled WGS sequence"/>
</dbReference>
<protein>
    <submittedName>
        <fullName evidence="2">Uncharacterized protein</fullName>
    </submittedName>
</protein>
<sequence>MAGLCEGGNELPGSLKASKYIKISKSEGKTPKKPHQATRPNWESNPGPLGSELRLANPWATTVDWRTIVGLIN</sequence>
<evidence type="ECO:0000313" key="2">
    <source>
        <dbReference type="EMBL" id="KAJ4430944.1"/>
    </source>
</evidence>
<proteinExistence type="predicted"/>
<dbReference type="EMBL" id="JAJSOF020000031">
    <property type="protein sequence ID" value="KAJ4430944.1"/>
    <property type="molecule type" value="Genomic_DNA"/>
</dbReference>
<feature type="region of interest" description="Disordered" evidence="1">
    <location>
        <begin position="23"/>
        <end position="48"/>
    </location>
</feature>
<reference evidence="2 3" key="1">
    <citation type="journal article" date="2022" name="Allergy">
        <title>Genome assembly and annotation of Periplaneta americana reveal a comprehensive cockroach allergen profile.</title>
        <authorList>
            <person name="Wang L."/>
            <person name="Xiong Q."/>
            <person name="Saelim N."/>
            <person name="Wang L."/>
            <person name="Nong W."/>
            <person name="Wan A.T."/>
            <person name="Shi M."/>
            <person name="Liu X."/>
            <person name="Cao Q."/>
            <person name="Hui J.H.L."/>
            <person name="Sookrung N."/>
            <person name="Leung T.F."/>
            <person name="Tungtrongchitr A."/>
            <person name="Tsui S.K.W."/>
        </authorList>
    </citation>
    <scope>NUCLEOTIDE SEQUENCE [LARGE SCALE GENOMIC DNA]</scope>
    <source>
        <strain evidence="2">PWHHKU_190912</strain>
    </source>
</reference>
<keyword evidence="3" id="KW-1185">Reference proteome</keyword>
<comment type="caution">
    <text evidence="2">The sequence shown here is derived from an EMBL/GenBank/DDBJ whole genome shotgun (WGS) entry which is preliminary data.</text>
</comment>
<evidence type="ECO:0000313" key="3">
    <source>
        <dbReference type="Proteomes" id="UP001148838"/>
    </source>
</evidence>
<organism evidence="2 3">
    <name type="scientific">Periplaneta americana</name>
    <name type="common">American cockroach</name>
    <name type="synonym">Blatta americana</name>
    <dbReference type="NCBI Taxonomy" id="6978"/>
    <lineage>
        <taxon>Eukaryota</taxon>
        <taxon>Metazoa</taxon>
        <taxon>Ecdysozoa</taxon>
        <taxon>Arthropoda</taxon>
        <taxon>Hexapoda</taxon>
        <taxon>Insecta</taxon>
        <taxon>Pterygota</taxon>
        <taxon>Neoptera</taxon>
        <taxon>Polyneoptera</taxon>
        <taxon>Dictyoptera</taxon>
        <taxon>Blattodea</taxon>
        <taxon>Blattoidea</taxon>
        <taxon>Blattidae</taxon>
        <taxon>Blattinae</taxon>
        <taxon>Periplaneta</taxon>
    </lineage>
</organism>
<accession>A0ABQ8SA66</accession>